<evidence type="ECO:0000313" key="1">
    <source>
        <dbReference type="EMBL" id="OWZ00703.1"/>
    </source>
</evidence>
<reference evidence="2" key="1">
    <citation type="submission" date="2017-03" db="EMBL/GenBank/DDBJ databases">
        <title>Phytopthora megakarya and P. palmivora, two closely related causual agents of cacao black pod achieved similar genome size and gene model numbers by different mechanisms.</title>
        <authorList>
            <person name="Ali S."/>
            <person name="Shao J."/>
            <person name="Larry D.J."/>
            <person name="Kronmiller B."/>
            <person name="Shen D."/>
            <person name="Strem M.D."/>
            <person name="Melnick R.L."/>
            <person name="Guiltinan M.J."/>
            <person name="Tyler B.M."/>
            <person name="Meinhardt L.W."/>
            <person name="Bailey B.A."/>
        </authorList>
    </citation>
    <scope>NUCLEOTIDE SEQUENCE [LARGE SCALE GENOMIC DNA]</scope>
    <source>
        <strain evidence="2">zdho120</strain>
    </source>
</reference>
<organism evidence="1 2">
    <name type="scientific">Phytophthora megakarya</name>
    <dbReference type="NCBI Taxonomy" id="4795"/>
    <lineage>
        <taxon>Eukaryota</taxon>
        <taxon>Sar</taxon>
        <taxon>Stramenopiles</taxon>
        <taxon>Oomycota</taxon>
        <taxon>Peronosporomycetes</taxon>
        <taxon>Peronosporales</taxon>
        <taxon>Peronosporaceae</taxon>
        <taxon>Phytophthora</taxon>
    </lineage>
</organism>
<protein>
    <submittedName>
        <fullName evidence="1">Putative membrane protein</fullName>
    </submittedName>
</protein>
<comment type="caution">
    <text evidence="1">The sequence shown here is derived from an EMBL/GenBank/DDBJ whole genome shotgun (WGS) entry which is preliminary data.</text>
</comment>
<gene>
    <name evidence="1" type="ORF">PHMEG_00028051</name>
</gene>
<accession>A0A225V5T5</accession>
<dbReference type="EMBL" id="NBNE01007398">
    <property type="protein sequence ID" value="OWZ00703.1"/>
    <property type="molecule type" value="Genomic_DNA"/>
</dbReference>
<dbReference type="AlphaFoldDB" id="A0A225V5T5"/>
<sequence>MIIRHARNLVVKLRFRSEHQPPVGPSWLRRFQEHYGSHRRGRFDEYYSIKLIAFVEKINPIKRVVKSSCLVMSSTWKRGSTTQCLVALFVSMLSALK</sequence>
<dbReference type="Proteomes" id="UP000198211">
    <property type="component" value="Unassembled WGS sequence"/>
</dbReference>
<keyword evidence="2" id="KW-1185">Reference proteome</keyword>
<name>A0A225V5T5_9STRA</name>
<evidence type="ECO:0000313" key="2">
    <source>
        <dbReference type="Proteomes" id="UP000198211"/>
    </source>
</evidence>
<proteinExistence type="predicted"/>